<accession>A0AC34Q5E3</accession>
<dbReference type="WBParaSite" id="JU765_v2.g13107.t1">
    <property type="protein sequence ID" value="JU765_v2.g13107.t1"/>
    <property type="gene ID" value="JU765_v2.g13107"/>
</dbReference>
<reference evidence="2" key="1">
    <citation type="submission" date="2022-11" db="UniProtKB">
        <authorList>
            <consortium name="WormBaseParasite"/>
        </authorList>
    </citation>
    <scope>IDENTIFICATION</scope>
</reference>
<evidence type="ECO:0000313" key="2">
    <source>
        <dbReference type="WBParaSite" id="JU765_v2.g13107.t1"/>
    </source>
</evidence>
<organism evidence="1 2">
    <name type="scientific">Panagrolaimus sp. JU765</name>
    <dbReference type="NCBI Taxonomy" id="591449"/>
    <lineage>
        <taxon>Eukaryota</taxon>
        <taxon>Metazoa</taxon>
        <taxon>Ecdysozoa</taxon>
        <taxon>Nematoda</taxon>
        <taxon>Chromadorea</taxon>
        <taxon>Rhabditida</taxon>
        <taxon>Tylenchina</taxon>
        <taxon>Panagrolaimomorpha</taxon>
        <taxon>Panagrolaimoidea</taxon>
        <taxon>Panagrolaimidae</taxon>
        <taxon>Panagrolaimus</taxon>
    </lineage>
</organism>
<proteinExistence type="predicted"/>
<name>A0AC34Q5E3_9BILA</name>
<sequence>MRLPRIQAENLWQLFVDRNAALQFDIQQKPRTESVLMTIYRQLPLLKLLEVKVSSINNKISFTHLTSSGSQRSFVFNAPFDDEEWHKIIIVINGDELQVTENCHQLVKKAVYDMSFPMVSNIRAHIGEDIDGNFHFEGKMREFSADSGNPIQLKCPNLEIMMDNPVETIIETTPAPHLQDSENSEEVRAQNEQQKKDKENDEVAIAKTARFDERLNYLEDQFKHWKSLVQGLDARLKKVELYQRGCQYGGRIISFGEKQHNAINCTECQCSTTGELHCGPIGCPHVKCAHPIQVFGECCPKCGAPCFYNGHDYEHGEEVWPKSCVKCTCANGKMTCQFRKPDSCPQLECSEQATPENQCCPVCTNVDHCGAKHSPCDPNADCENGPFAPVCKCKTGFFGNGTICYDIDECLWDDNARQQLGGCQMGTMCINLAGSFKCDCLPGFQRLDERNCLDVIRI</sequence>
<dbReference type="Proteomes" id="UP000887576">
    <property type="component" value="Unplaced"/>
</dbReference>
<evidence type="ECO:0000313" key="1">
    <source>
        <dbReference type="Proteomes" id="UP000887576"/>
    </source>
</evidence>
<protein>
    <submittedName>
        <fullName evidence="2">Uncharacterized protein</fullName>
    </submittedName>
</protein>